<dbReference type="Proteomes" id="UP000093757">
    <property type="component" value="Unassembled WGS sequence"/>
</dbReference>
<protein>
    <recommendedName>
        <fullName evidence="1">PE domain-containing protein</fullName>
    </recommendedName>
</protein>
<sequence length="292" mass="27430">MSYVFASPEWVAAAASDLASIGSTINSASAAAAAPTSAVMAAGADDVSAVIAALFGAHAQAYQQLSAQAAMFHEQFVQLMSAGANLYAGAEAANATPMQQGAAPSNDVAMATAAAAQSMNTGAANRIGAAVGAARSGASLFGARAAALAPAGGSAGLFGNGGGGAVGALGSQAGVTPAADVAAAEAAPAQAFAPGFFGPGAGFAAANAQPAKAGSESHPASPAHVPHAEPAAVVAEGERSGWLHGEGASLAGHTLRGADSFFAPDGRGVGLFGHSAAGGRGALGEAGIAAPA</sequence>
<dbReference type="InterPro" id="IPR000084">
    <property type="entry name" value="PE-PGRS_N"/>
</dbReference>
<proteinExistence type="predicted"/>
<evidence type="ECO:0000313" key="2">
    <source>
        <dbReference type="EMBL" id="OBR98538.1"/>
    </source>
</evidence>
<feature type="domain" description="PE" evidence="1">
    <location>
        <begin position="4"/>
        <end position="94"/>
    </location>
</feature>
<dbReference type="Pfam" id="PF00934">
    <property type="entry name" value="PE"/>
    <property type="match status" value="1"/>
</dbReference>
<dbReference type="Gene3D" id="1.10.287.850">
    <property type="entry name" value="HP0062-like domain"/>
    <property type="match status" value="1"/>
</dbReference>
<gene>
    <name evidence="2" type="ORF">A9W98_34850</name>
</gene>
<dbReference type="EMBL" id="MAEM01000517">
    <property type="protein sequence ID" value="OBR98538.1"/>
    <property type="molecule type" value="Genomic_DNA"/>
</dbReference>
<accession>A0A1A6B8H6</accession>
<evidence type="ECO:0000313" key="3">
    <source>
        <dbReference type="Proteomes" id="UP000093757"/>
    </source>
</evidence>
<comment type="caution">
    <text evidence="2">The sequence shown here is derived from an EMBL/GenBank/DDBJ whole genome shotgun (WGS) entry which is preliminary data.</text>
</comment>
<dbReference type="SUPFAM" id="SSF140459">
    <property type="entry name" value="PE/PPE dimer-like"/>
    <property type="match status" value="1"/>
</dbReference>
<name>A0A1A6B8H6_MYCGO</name>
<dbReference type="AlphaFoldDB" id="A0A1A6B8H6"/>
<evidence type="ECO:0000259" key="1">
    <source>
        <dbReference type="Pfam" id="PF00934"/>
    </source>
</evidence>
<dbReference type="InterPro" id="IPR038332">
    <property type="entry name" value="PPE_sf"/>
</dbReference>
<organism evidence="2 3">
    <name type="scientific">Mycobacterium gordonae</name>
    <dbReference type="NCBI Taxonomy" id="1778"/>
    <lineage>
        <taxon>Bacteria</taxon>
        <taxon>Bacillati</taxon>
        <taxon>Actinomycetota</taxon>
        <taxon>Actinomycetes</taxon>
        <taxon>Mycobacteriales</taxon>
        <taxon>Mycobacteriaceae</taxon>
        <taxon>Mycobacterium</taxon>
    </lineage>
</organism>
<reference evidence="2 3" key="1">
    <citation type="submission" date="2016-06" db="EMBL/GenBank/DDBJ databases">
        <authorList>
            <person name="Kjaerup R.B."/>
            <person name="Dalgaard T.S."/>
            <person name="Juul-Madsen H.R."/>
        </authorList>
    </citation>
    <scope>NUCLEOTIDE SEQUENCE [LARGE SCALE GENOMIC DNA]</scope>
    <source>
        <strain evidence="2 3">1245752.6</strain>
    </source>
</reference>